<evidence type="ECO:0000313" key="1">
    <source>
        <dbReference type="EMBL" id="KAG6642900.1"/>
    </source>
</evidence>
<dbReference type="AlphaFoldDB" id="A0A8T1PRE8"/>
<sequence length="37" mass="4100">MKLVKFGVKSGGVEVVLKVEEIGKRFAGSSVDRQRHQ</sequence>
<accession>A0A8T1PRE8</accession>
<organism evidence="1 2">
    <name type="scientific">Carya illinoinensis</name>
    <name type="common">Pecan</name>
    <dbReference type="NCBI Taxonomy" id="32201"/>
    <lineage>
        <taxon>Eukaryota</taxon>
        <taxon>Viridiplantae</taxon>
        <taxon>Streptophyta</taxon>
        <taxon>Embryophyta</taxon>
        <taxon>Tracheophyta</taxon>
        <taxon>Spermatophyta</taxon>
        <taxon>Magnoliopsida</taxon>
        <taxon>eudicotyledons</taxon>
        <taxon>Gunneridae</taxon>
        <taxon>Pentapetalae</taxon>
        <taxon>rosids</taxon>
        <taxon>fabids</taxon>
        <taxon>Fagales</taxon>
        <taxon>Juglandaceae</taxon>
        <taxon>Carya</taxon>
    </lineage>
</organism>
<gene>
    <name evidence="1" type="ORF">CIPAW_09G172900</name>
</gene>
<protein>
    <submittedName>
        <fullName evidence="1">Uncharacterized protein</fullName>
    </submittedName>
</protein>
<comment type="caution">
    <text evidence="1">The sequence shown here is derived from an EMBL/GenBank/DDBJ whole genome shotgun (WGS) entry which is preliminary data.</text>
</comment>
<dbReference type="Proteomes" id="UP000811609">
    <property type="component" value="Chromosome 9"/>
</dbReference>
<proteinExistence type="predicted"/>
<keyword evidence="2" id="KW-1185">Reference proteome</keyword>
<dbReference type="EMBL" id="CM031817">
    <property type="protein sequence ID" value="KAG6642900.1"/>
    <property type="molecule type" value="Genomic_DNA"/>
</dbReference>
<evidence type="ECO:0000313" key="2">
    <source>
        <dbReference type="Proteomes" id="UP000811609"/>
    </source>
</evidence>
<reference evidence="1" key="1">
    <citation type="submission" date="2020-12" db="EMBL/GenBank/DDBJ databases">
        <title>WGS assembly of Carya illinoinensis cv. Pawnee.</title>
        <authorList>
            <person name="Platts A."/>
            <person name="Shu S."/>
            <person name="Wright S."/>
            <person name="Barry K."/>
            <person name="Edger P."/>
            <person name="Pires J.C."/>
            <person name="Schmutz J."/>
        </authorList>
    </citation>
    <scope>NUCLEOTIDE SEQUENCE</scope>
    <source>
        <tissue evidence="1">Leaf</tissue>
    </source>
</reference>
<name>A0A8T1PRE8_CARIL</name>